<organism evidence="1 2">
    <name type="scientific">Paenibacillus psychroresistens</name>
    <dbReference type="NCBI Taxonomy" id="1778678"/>
    <lineage>
        <taxon>Bacteria</taxon>
        <taxon>Bacillati</taxon>
        <taxon>Bacillota</taxon>
        <taxon>Bacilli</taxon>
        <taxon>Bacillales</taxon>
        <taxon>Paenibacillaceae</taxon>
        <taxon>Paenibacillus</taxon>
    </lineage>
</organism>
<proteinExistence type="predicted"/>
<keyword evidence="2" id="KW-1185">Reference proteome</keyword>
<gene>
    <name evidence="1" type="ORF">EHS13_20440</name>
</gene>
<dbReference type="OrthoDB" id="2659952at2"/>
<evidence type="ECO:0000313" key="1">
    <source>
        <dbReference type="EMBL" id="QGQ97087.1"/>
    </source>
</evidence>
<dbReference type="AlphaFoldDB" id="A0A6B8RMM1"/>
<dbReference type="KEGG" id="ppsc:EHS13_20440"/>
<reference evidence="2" key="1">
    <citation type="submission" date="2018-11" db="EMBL/GenBank/DDBJ databases">
        <title>Complete genome sequence of Paenibacillus sp. ML311-T8.</title>
        <authorList>
            <person name="Nam Y.-D."/>
            <person name="Kang J."/>
            <person name="Chung W.-H."/>
            <person name="Park Y.S."/>
        </authorList>
    </citation>
    <scope>NUCLEOTIDE SEQUENCE [LARGE SCALE GENOMIC DNA]</scope>
    <source>
        <strain evidence="2">ML311-T8</strain>
    </source>
</reference>
<name>A0A6B8RMM1_9BACL</name>
<sequence>MKINLKFSTKGQIAIKNFENDEILEIFTRYSNTLKKKYMVNVNVPTDVNQNIITDGNLIIILENVECDIETFFRELGRDIKVPLKKRFDGKLDNLFKMEVVEN</sequence>
<protein>
    <recommendedName>
        <fullName evidence="3">Phage protein</fullName>
    </recommendedName>
</protein>
<evidence type="ECO:0008006" key="3">
    <source>
        <dbReference type="Google" id="ProtNLM"/>
    </source>
</evidence>
<dbReference type="Proteomes" id="UP000426246">
    <property type="component" value="Chromosome"/>
</dbReference>
<accession>A0A6B8RMM1</accession>
<evidence type="ECO:0000313" key="2">
    <source>
        <dbReference type="Proteomes" id="UP000426246"/>
    </source>
</evidence>
<dbReference type="RefSeq" id="WP_155702188.1">
    <property type="nucleotide sequence ID" value="NZ_CP034235.1"/>
</dbReference>
<dbReference type="EMBL" id="CP034235">
    <property type="protein sequence ID" value="QGQ97087.1"/>
    <property type="molecule type" value="Genomic_DNA"/>
</dbReference>